<reference evidence="1 2" key="1">
    <citation type="submission" date="2018-08" db="EMBL/GenBank/DDBJ databases">
        <title>Genomic investigation of the strawberry pathogen Phytophthora fragariae indicates pathogenicity is determined by transcriptional variation in three key races.</title>
        <authorList>
            <person name="Adams T.M."/>
            <person name="Armitage A.D."/>
            <person name="Sobczyk M.K."/>
            <person name="Bates H.J."/>
            <person name="Dunwell J.M."/>
            <person name="Nellist C.F."/>
            <person name="Harrison R.J."/>
        </authorList>
    </citation>
    <scope>NUCLEOTIDE SEQUENCE [LARGE SCALE GENOMIC DNA]</scope>
    <source>
        <strain evidence="1 2">SCRP333</strain>
    </source>
</reference>
<sequence>PGKHSKSKHIDNKYHMVRRNVELKRFTTQHVDTDAMVADVMTNALRVVKFTQFRTAYHYWVKTARLLLRLLRRLLLLLRSDATS</sequence>
<keyword evidence="2" id="KW-1185">Reference proteome</keyword>
<comment type="caution">
    <text evidence="1">The sequence shown here is derived from an EMBL/GenBank/DDBJ whole genome shotgun (WGS) entry which is preliminary data.</text>
</comment>
<dbReference type="AlphaFoldDB" id="A0A6A4BQY2"/>
<dbReference type="Proteomes" id="UP000434957">
    <property type="component" value="Unassembled WGS sequence"/>
</dbReference>
<evidence type="ECO:0000313" key="2">
    <source>
        <dbReference type="Proteomes" id="UP000434957"/>
    </source>
</evidence>
<proteinExistence type="predicted"/>
<dbReference type="EMBL" id="QXFT01004620">
    <property type="protein sequence ID" value="KAE9276828.1"/>
    <property type="molecule type" value="Genomic_DNA"/>
</dbReference>
<name>A0A6A4BQY2_9STRA</name>
<gene>
    <name evidence="1" type="ORF">PR003_g28955</name>
</gene>
<feature type="non-terminal residue" evidence="1">
    <location>
        <position position="1"/>
    </location>
</feature>
<accession>A0A6A4BQY2</accession>
<evidence type="ECO:0000313" key="1">
    <source>
        <dbReference type="EMBL" id="KAE9276828.1"/>
    </source>
</evidence>
<organism evidence="1 2">
    <name type="scientific">Phytophthora rubi</name>
    <dbReference type="NCBI Taxonomy" id="129364"/>
    <lineage>
        <taxon>Eukaryota</taxon>
        <taxon>Sar</taxon>
        <taxon>Stramenopiles</taxon>
        <taxon>Oomycota</taxon>
        <taxon>Peronosporomycetes</taxon>
        <taxon>Peronosporales</taxon>
        <taxon>Peronosporaceae</taxon>
        <taxon>Phytophthora</taxon>
    </lineage>
</organism>
<protein>
    <submittedName>
        <fullName evidence="1">Uncharacterized protein</fullName>
    </submittedName>
</protein>